<sequence length="628" mass="68862">MQRIHWFSTLLLGFAAASSAQQAAQPAPAEAAPLSAPVGTDPVVTQPAAAVEAVTNVVDRAADAAEPAAPAEAAEAPGQAPVQAVVPGTPAAATAAVAGSTAPREGKIPALDSRLFPRYDSLQPKVAFWTKVFGQYSENQSAIHSSTYPNKVFEVLDFRADAMRLDKLALARLKNDEETRAKARYNRLLEEVDRLRDSPQQLNEEQRRVWQLYADVPGERRFRDAVGTLRAQRGLKERTALALETSGKYMPAMESIFRSYGLPVQLTRLPLVESSFNVEAYSKVGAAGLWQFMPSSAKIYMRLNEVVDDRRDPWTSTDAAARHLRDDYNALGAWPLALTAYNHGRGGIARGLQKVNGNTLPDLIARYDAKSFGFASQNFYAEFLAASDVEREWKTHFGEQLQRNAPLRYDTVETKHYVPYETLRRLCDADDEVFRKLNPAYRPEVIEGKLYVPPGHVIRIPAGHASAFNVGYAKLGSSERFDSQRSFFLLHKVAKGESLGKIAKQYGTSVASIKSASGLKNDSVRIGQLLKVPPREERRPGPVIVAVGESKPSLTRAETAAVEAERREQARPAARSKPKAPRTHKVRSGQTLSSIAKQYKVSVNSLRDANGIDGSHLAVGQKLRIPAS</sequence>
<dbReference type="InterPro" id="IPR008258">
    <property type="entry name" value="Transglycosylase_SLT_dom_1"/>
</dbReference>
<dbReference type="InterPro" id="IPR036779">
    <property type="entry name" value="LysM_dom_sf"/>
</dbReference>
<evidence type="ECO:0000313" key="5">
    <source>
        <dbReference type="EMBL" id="EIT68942.1"/>
    </source>
</evidence>
<evidence type="ECO:0000256" key="2">
    <source>
        <dbReference type="SAM" id="MobiDB-lite"/>
    </source>
</evidence>
<comment type="caution">
    <text evidence="5">The sequence shown here is derived from an EMBL/GenBank/DDBJ whole genome shotgun (WGS) entry which is preliminary data.</text>
</comment>
<dbReference type="Pfam" id="PF01464">
    <property type="entry name" value="SLT"/>
    <property type="match status" value="1"/>
</dbReference>
<dbReference type="PANTHER" id="PTHR33734">
    <property type="entry name" value="LYSM DOMAIN-CONTAINING GPI-ANCHORED PROTEIN 2"/>
    <property type="match status" value="1"/>
</dbReference>
<dbReference type="SUPFAM" id="SSF54106">
    <property type="entry name" value="LysM domain"/>
    <property type="match status" value="2"/>
</dbReference>
<dbReference type="Proteomes" id="UP000003704">
    <property type="component" value="Unassembled WGS sequence"/>
</dbReference>
<dbReference type="CDD" id="cd00118">
    <property type="entry name" value="LysM"/>
    <property type="match status" value="2"/>
</dbReference>
<keyword evidence="3" id="KW-0732">Signal</keyword>
<evidence type="ECO:0000256" key="3">
    <source>
        <dbReference type="SAM" id="SignalP"/>
    </source>
</evidence>
<dbReference type="Gene3D" id="1.10.530.10">
    <property type="match status" value="1"/>
</dbReference>
<keyword evidence="1" id="KW-0175">Coiled coil</keyword>
<dbReference type="PATRIC" id="fig|1172194.4.peg.2439"/>
<proteinExistence type="predicted"/>
<dbReference type="PROSITE" id="PS51782">
    <property type="entry name" value="LYSM"/>
    <property type="match status" value="2"/>
</dbReference>
<evidence type="ECO:0000313" key="6">
    <source>
        <dbReference type="Proteomes" id="UP000003704"/>
    </source>
</evidence>
<feature type="domain" description="LysM" evidence="4">
    <location>
        <begin position="489"/>
        <end position="532"/>
    </location>
</feature>
<dbReference type="Gene3D" id="3.10.350.10">
    <property type="entry name" value="LysM domain"/>
    <property type="match status" value="2"/>
</dbReference>
<name>I7ZBA8_9GAMM</name>
<evidence type="ECO:0000256" key="1">
    <source>
        <dbReference type="SAM" id="Coils"/>
    </source>
</evidence>
<feature type="chain" id="PRO_5003712808" description="LysM domain-containing protein" evidence="3">
    <location>
        <begin position="24"/>
        <end position="628"/>
    </location>
</feature>
<gene>
    <name evidence="5" type="ORF">WQQ_25240</name>
</gene>
<feature type="compositionally biased region" description="Basic residues" evidence="2">
    <location>
        <begin position="574"/>
        <end position="587"/>
    </location>
</feature>
<dbReference type="Pfam" id="PF01476">
    <property type="entry name" value="LysM"/>
    <property type="match status" value="2"/>
</dbReference>
<dbReference type="InterPro" id="IPR018392">
    <property type="entry name" value="LysM"/>
</dbReference>
<accession>I7ZBA8</accession>
<evidence type="ECO:0000259" key="4">
    <source>
        <dbReference type="PROSITE" id="PS51782"/>
    </source>
</evidence>
<feature type="region of interest" description="Disordered" evidence="2">
    <location>
        <begin position="563"/>
        <end position="594"/>
    </location>
</feature>
<reference evidence="5 6" key="1">
    <citation type="journal article" date="2012" name="J. Bacteriol.">
        <title>Genome Sequence of n-Alkane-Degrading Hydrocarboniphaga effusa Strain AP103T (ATCC BAA-332T).</title>
        <authorList>
            <person name="Chang H.K."/>
            <person name="Zylstra G.J."/>
            <person name="Chae J.C."/>
        </authorList>
    </citation>
    <scope>NUCLEOTIDE SEQUENCE [LARGE SCALE GENOMIC DNA]</scope>
    <source>
        <strain evidence="5 6">AP103</strain>
    </source>
</reference>
<dbReference type="STRING" id="1172194.WQQ_25240"/>
<keyword evidence="6" id="KW-1185">Reference proteome</keyword>
<feature type="signal peptide" evidence="3">
    <location>
        <begin position="1"/>
        <end position="23"/>
    </location>
</feature>
<dbReference type="AlphaFoldDB" id="I7ZBA8"/>
<dbReference type="PANTHER" id="PTHR33734:SF22">
    <property type="entry name" value="MEMBRANE-BOUND LYTIC MUREIN TRANSGLYCOSYLASE D"/>
    <property type="match status" value="1"/>
</dbReference>
<feature type="domain" description="LysM" evidence="4">
    <location>
        <begin position="582"/>
        <end position="625"/>
    </location>
</feature>
<dbReference type="CDD" id="cd16894">
    <property type="entry name" value="MltD-like"/>
    <property type="match status" value="1"/>
</dbReference>
<dbReference type="SUPFAM" id="SSF53955">
    <property type="entry name" value="Lysozyme-like"/>
    <property type="match status" value="1"/>
</dbReference>
<dbReference type="GO" id="GO:0008932">
    <property type="term" value="F:lytic endotransglycosylase activity"/>
    <property type="evidence" value="ECO:0007669"/>
    <property type="project" value="TreeGrafter"/>
</dbReference>
<dbReference type="EMBL" id="AKGD01000002">
    <property type="protein sequence ID" value="EIT68942.1"/>
    <property type="molecule type" value="Genomic_DNA"/>
</dbReference>
<feature type="coiled-coil region" evidence="1">
    <location>
        <begin position="178"/>
        <end position="205"/>
    </location>
</feature>
<protein>
    <recommendedName>
        <fullName evidence="4">LysM domain-containing protein</fullName>
    </recommendedName>
</protein>
<organism evidence="5 6">
    <name type="scientific">Hydrocarboniphaga effusa AP103</name>
    <dbReference type="NCBI Taxonomy" id="1172194"/>
    <lineage>
        <taxon>Bacteria</taxon>
        <taxon>Pseudomonadati</taxon>
        <taxon>Pseudomonadota</taxon>
        <taxon>Gammaproteobacteria</taxon>
        <taxon>Nevskiales</taxon>
        <taxon>Nevskiaceae</taxon>
        <taxon>Hydrocarboniphaga</taxon>
    </lineage>
</organism>
<dbReference type="SMART" id="SM00257">
    <property type="entry name" value="LysM"/>
    <property type="match status" value="2"/>
</dbReference>
<dbReference type="RefSeq" id="WP_007185467.1">
    <property type="nucleotide sequence ID" value="NZ_AKGD01000002.1"/>
</dbReference>
<dbReference type="InterPro" id="IPR023346">
    <property type="entry name" value="Lysozyme-like_dom_sf"/>
</dbReference>